<evidence type="ECO:0000313" key="3">
    <source>
        <dbReference type="Ensembl" id="ENSCSAVP00000004676.1"/>
    </source>
</evidence>
<dbReference type="InterPro" id="IPR012590">
    <property type="entry name" value="POPLD_dom"/>
</dbReference>
<evidence type="ECO:0000256" key="1">
    <source>
        <dbReference type="SAM" id="MobiDB-lite"/>
    </source>
</evidence>
<dbReference type="GO" id="GO:0001682">
    <property type="term" value="P:tRNA 5'-leader removal"/>
    <property type="evidence" value="ECO:0007669"/>
    <property type="project" value="InterPro"/>
</dbReference>
<dbReference type="PANTHER" id="PTHR22731">
    <property type="entry name" value="RIBONUCLEASES P/MRP PROTEIN SUBUNIT POP1"/>
    <property type="match status" value="1"/>
</dbReference>
<dbReference type="HOGENOM" id="CLU_1237472_0_0_1"/>
<reference evidence="3" key="3">
    <citation type="submission" date="2025-09" db="UniProtKB">
        <authorList>
            <consortium name="Ensembl"/>
        </authorList>
    </citation>
    <scope>IDENTIFICATION</scope>
</reference>
<keyword evidence="4" id="KW-1185">Reference proteome</keyword>
<reference evidence="3" key="2">
    <citation type="submission" date="2025-08" db="UniProtKB">
        <authorList>
            <consortium name="Ensembl"/>
        </authorList>
    </citation>
    <scope>IDENTIFICATION</scope>
</reference>
<evidence type="ECO:0000313" key="4">
    <source>
        <dbReference type="Proteomes" id="UP000007875"/>
    </source>
</evidence>
<sequence length="224" mass="25607">MSVAESSFALETTLSPLWDPSLRNEASGSRLPDHKVSTRKNQAKFSNPEESEKYLKELARPVPVILIRRSGFQNSASVLPQHLATADSSETKSVPPRSFGAGWDLIMPAKWATAFWISLIYHQARAGGLREQSRVHLEYKKPFFPRDYPECQSGANYWDAVMKEKKKVYYRKPPAKRANYHHLASPFPFAPCWQHIFDQDVKTKLSVTDLTQNTKILNECIKEQ</sequence>
<feature type="region of interest" description="Disordered" evidence="1">
    <location>
        <begin position="18"/>
        <end position="49"/>
    </location>
</feature>
<feature type="domain" description="POPLD" evidence="2">
    <location>
        <begin position="102"/>
        <end position="193"/>
    </location>
</feature>
<evidence type="ECO:0000259" key="2">
    <source>
        <dbReference type="Pfam" id="PF08170"/>
    </source>
</evidence>
<dbReference type="Pfam" id="PF08170">
    <property type="entry name" value="POPLD"/>
    <property type="match status" value="1"/>
</dbReference>
<dbReference type="GO" id="GO:0000172">
    <property type="term" value="C:ribonuclease MRP complex"/>
    <property type="evidence" value="ECO:0007669"/>
    <property type="project" value="InterPro"/>
</dbReference>
<dbReference type="InterPro" id="IPR039182">
    <property type="entry name" value="Pop1"/>
</dbReference>
<dbReference type="PANTHER" id="PTHR22731:SF3">
    <property type="entry name" value="RIBONUCLEASES P_MRP PROTEIN SUBUNIT POP1"/>
    <property type="match status" value="1"/>
</dbReference>
<name>H2YH77_CIOSA</name>
<dbReference type="GO" id="GO:0005655">
    <property type="term" value="C:nucleolar ribonuclease P complex"/>
    <property type="evidence" value="ECO:0007669"/>
    <property type="project" value="InterPro"/>
</dbReference>
<dbReference type="Proteomes" id="UP000007875">
    <property type="component" value="Unassembled WGS sequence"/>
</dbReference>
<dbReference type="GeneTree" id="ENSGT00390000017478"/>
<reference evidence="4" key="1">
    <citation type="submission" date="2003-08" db="EMBL/GenBank/DDBJ databases">
        <authorList>
            <person name="Birren B."/>
            <person name="Nusbaum C."/>
            <person name="Abebe A."/>
            <person name="Abouelleil A."/>
            <person name="Adekoya E."/>
            <person name="Ait-zahra M."/>
            <person name="Allen N."/>
            <person name="Allen T."/>
            <person name="An P."/>
            <person name="Anderson M."/>
            <person name="Anderson S."/>
            <person name="Arachchi H."/>
            <person name="Armbruster J."/>
            <person name="Bachantsang P."/>
            <person name="Baldwin J."/>
            <person name="Barry A."/>
            <person name="Bayul T."/>
            <person name="Blitshsteyn B."/>
            <person name="Bloom T."/>
            <person name="Blye J."/>
            <person name="Boguslavskiy L."/>
            <person name="Borowsky M."/>
            <person name="Boukhgalter B."/>
            <person name="Brunache A."/>
            <person name="Butler J."/>
            <person name="Calixte N."/>
            <person name="Calvo S."/>
            <person name="Camarata J."/>
            <person name="Campo K."/>
            <person name="Chang J."/>
            <person name="Cheshatsang Y."/>
            <person name="Citroen M."/>
            <person name="Collymore A."/>
            <person name="Considine T."/>
            <person name="Cook A."/>
            <person name="Cooke P."/>
            <person name="Corum B."/>
            <person name="Cuomo C."/>
            <person name="David R."/>
            <person name="Dawoe T."/>
            <person name="Degray S."/>
            <person name="Dodge S."/>
            <person name="Dooley K."/>
            <person name="Dorje P."/>
            <person name="Dorjee K."/>
            <person name="Dorris L."/>
            <person name="Duffey N."/>
            <person name="Dupes A."/>
            <person name="Elkins T."/>
            <person name="Engels R."/>
            <person name="Erickson J."/>
            <person name="Farina A."/>
            <person name="Faro S."/>
            <person name="Ferreira P."/>
            <person name="Fischer H."/>
            <person name="Fitzgerald M."/>
            <person name="Foley K."/>
            <person name="Gage D."/>
            <person name="Galagan J."/>
            <person name="Gearin G."/>
            <person name="Gnerre S."/>
            <person name="Gnirke A."/>
            <person name="Goyette A."/>
            <person name="Graham J."/>
            <person name="Grandbois E."/>
            <person name="Gyaltsen K."/>
            <person name="Hafez N."/>
            <person name="Hagopian D."/>
            <person name="Hagos B."/>
            <person name="Hall J."/>
            <person name="Hatcher B."/>
            <person name="Heller A."/>
            <person name="Higgins H."/>
            <person name="Honan T."/>
            <person name="Horn A."/>
            <person name="Houde N."/>
            <person name="Hughes L."/>
            <person name="Hulme W."/>
            <person name="Husby E."/>
            <person name="Iliev I."/>
            <person name="Jaffe D."/>
            <person name="Jones C."/>
            <person name="Kamal M."/>
            <person name="Kamat A."/>
            <person name="Kamvysselis M."/>
            <person name="Karlsson E."/>
            <person name="Kells C."/>
            <person name="Kieu A."/>
            <person name="Kisner P."/>
            <person name="Kodira C."/>
            <person name="Kulbokas E."/>
            <person name="Labutti K."/>
            <person name="Lama D."/>
            <person name="Landers T."/>
            <person name="Leger J."/>
            <person name="Levine S."/>
            <person name="Lewis D."/>
            <person name="Lewis T."/>
            <person name="Lindblad-toh K."/>
            <person name="Liu X."/>
            <person name="Lokyitsang T."/>
            <person name="Lokyitsang Y."/>
            <person name="Lucien O."/>
            <person name="Lui A."/>
            <person name="Ma L.J."/>
            <person name="Mabbitt R."/>
            <person name="Macdonald J."/>
            <person name="Maclean C."/>
            <person name="Major J."/>
            <person name="Manning J."/>
            <person name="Marabella R."/>
            <person name="Maru K."/>
            <person name="Matthews C."/>
            <person name="Mauceli E."/>
            <person name="Mccarthy M."/>
            <person name="Mcdonough S."/>
            <person name="Mcghee T."/>
            <person name="Meldrim J."/>
            <person name="Meneus L."/>
            <person name="Mesirov J."/>
            <person name="Mihalev A."/>
            <person name="Mihova T."/>
            <person name="Mikkelsen T."/>
            <person name="Mlenga V."/>
            <person name="Moru K."/>
            <person name="Mozes J."/>
            <person name="Mulrain L."/>
            <person name="Munson G."/>
            <person name="Naylor J."/>
            <person name="Newes C."/>
            <person name="Nguyen C."/>
            <person name="Nguyen N."/>
            <person name="Nguyen T."/>
            <person name="Nicol R."/>
            <person name="Nielsen C."/>
            <person name="Nizzari M."/>
            <person name="Norbu C."/>
            <person name="Norbu N."/>
            <person name="O'donnell P."/>
            <person name="Okoawo O."/>
            <person name="O'leary S."/>
            <person name="Omotosho B."/>
            <person name="O'neill K."/>
            <person name="Osman S."/>
            <person name="Parker S."/>
            <person name="Perrin D."/>
            <person name="Phunkhang P."/>
            <person name="Piqani B."/>
            <person name="Purcell S."/>
            <person name="Rachupka T."/>
            <person name="Ramasamy U."/>
            <person name="Rameau R."/>
            <person name="Ray V."/>
            <person name="Raymond C."/>
            <person name="Retta R."/>
            <person name="Richardson S."/>
            <person name="Rise C."/>
            <person name="Rodriguez J."/>
            <person name="Rogers J."/>
            <person name="Rogov P."/>
            <person name="Rutman M."/>
            <person name="Schupbach R."/>
            <person name="Seaman C."/>
            <person name="Settipalli S."/>
            <person name="Sharpe T."/>
            <person name="Sheridan J."/>
            <person name="Sherpa N."/>
            <person name="Shi J."/>
            <person name="Smirnov S."/>
            <person name="Smith C."/>
            <person name="Sougnez C."/>
            <person name="Spencer B."/>
            <person name="Stalker J."/>
            <person name="Stange-thomann N."/>
            <person name="Stavropoulos S."/>
            <person name="Stetson K."/>
            <person name="Stone C."/>
            <person name="Stone S."/>
            <person name="Stubbs M."/>
            <person name="Talamas J."/>
            <person name="Tchuinga P."/>
            <person name="Tenzing P."/>
            <person name="Tesfaye S."/>
            <person name="Theodore J."/>
            <person name="Thoulutsang Y."/>
            <person name="Topham K."/>
            <person name="Towey S."/>
            <person name="Tsamla T."/>
            <person name="Tsomo N."/>
            <person name="Vallee D."/>
            <person name="Vassiliev H."/>
            <person name="Venkataraman V."/>
            <person name="Vinson J."/>
            <person name="Vo A."/>
            <person name="Wade C."/>
            <person name="Wang S."/>
            <person name="Wangchuk T."/>
            <person name="Wangdi T."/>
            <person name="Whittaker C."/>
            <person name="Wilkinson J."/>
            <person name="Wu Y."/>
            <person name="Wyman D."/>
            <person name="Yadav S."/>
            <person name="Yang S."/>
            <person name="Yang X."/>
            <person name="Yeager S."/>
            <person name="Yee E."/>
            <person name="Young G."/>
            <person name="Zainoun J."/>
            <person name="Zembeck L."/>
            <person name="Zimmer A."/>
            <person name="Zody M."/>
            <person name="Lander E."/>
        </authorList>
    </citation>
    <scope>NUCLEOTIDE SEQUENCE [LARGE SCALE GENOMIC DNA]</scope>
</reference>
<organism evidence="3 4">
    <name type="scientific">Ciona savignyi</name>
    <name type="common">Pacific transparent sea squirt</name>
    <dbReference type="NCBI Taxonomy" id="51511"/>
    <lineage>
        <taxon>Eukaryota</taxon>
        <taxon>Metazoa</taxon>
        <taxon>Chordata</taxon>
        <taxon>Tunicata</taxon>
        <taxon>Ascidiacea</taxon>
        <taxon>Phlebobranchia</taxon>
        <taxon>Cionidae</taxon>
        <taxon>Ciona</taxon>
    </lineage>
</organism>
<protein>
    <recommendedName>
        <fullName evidence="2">POPLD domain-containing protein</fullName>
    </recommendedName>
</protein>
<proteinExistence type="predicted"/>
<dbReference type="Ensembl" id="ENSCSAVT00000004743.1">
    <property type="protein sequence ID" value="ENSCSAVP00000004676.1"/>
    <property type="gene ID" value="ENSCSAVG00000002786.1"/>
</dbReference>
<accession>H2YH77</accession>
<dbReference type="AlphaFoldDB" id="H2YH77"/>